<proteinExistence type="inferred from homology"/>
<dbReference type="AlphaFoldDB" id="A0A3M0K354"/>
<dbReference type="InterPro" id="IPR019171">
    <property type="entry name" value="MIX23"/>
</dbReference>
<evidence type="ECO:0000256" key="3">
    <source>
        <dbReference type="ARBA" id="ARBA00022490"/>
    </source>
</evidence>
<dbReference type="Proteomes" id="UP000269221">
    <property type="component" value="Unassembled WGS sequence"/>
</dbReference>
<feature type="domain" description="Cystatin" evidence="10">
    <location>
        <begin position="168"/>
        <end position="265"/>
    </location>
</feature>
<evidence type="ECO:0000256" key="8">
    <source>
        <dbReference type="ARBA" id="ARBA00030733"/>
    </source>
</evidence>
<comment type="similarity">
    <text evidence="6">Belongs to the MIX23 family.</text>
</comment>
<dbReference type="InterPro" id="IPR000010">
    <property type="entry name" value="Cystatin_dom"/>
</dbReference>
<keyword evidence="3" id="KW-0963">Cytoplasm</keyword>
<dbReference type="FunFam" id="3.10.450.10:FF:000001">
    <property type="entry name" value="Cystatin-A"/>
    <property type="match status" value="1"/>
</dbReference>
<reference evidence="11 12" key="1">
    <citation type="submission" date="2018-07" db="EMBL/GenBank/DDBJ databases">
        <title>A high quality draft genome assembly of the barn swallow (H. rustica rustica).</title>
        <authorList>
            <person name="Formenti G."/>
            <person name="Chiara M."/>
            <person name="Poveda L."/>
            <person name="Francoijs K.-J."/>
            <person name="Bonisoli-Alquati A."/>
            <person name="Canova L."/>
            <person name="Gianfranceschi L."/>
            <person name="Horner D.S."/>
            <person name="Saino N."/>
        </authorList>
    </citation>
    <scope>NUCLEOTIDE SEQUENCE [LARGE SCALE GENOMIC DNA]</scope>
    <source>
        <strain evidence="11">Chelidonia</strain>
        <tissue evidence="11">Blood</tissue>
    </source>
</reference>
<dbReference type="Gene3D" id="3.10.450.10">
    <property type="match status" value="1"/>
</dbReference>
<evidence type="ECO:0000256" key="1">
    <source>
        <dbReference type="ARBA" id="ARBA00004496"/>
    </source>
</evidence>
<dbReference type="InterPro" id="IPR046350">
    <property type="entry name" value="Cystatin_sf"/>
</dbReference>
<name>A0A3M0K354_HIRRU</name>
<keyword evidence="12" id="KW-1185">Reference proteome</keyword>
<dbReference type="PRINTS" id="PR00295">
    <property type="entry name" value="STEFINA"/>
</dbReference>
<evidence type="ECO:0000256" key="9">
    <source>
        <dbReference type="SAM" id="Coils"/>
    </source>
</evidence>
<dbReference type="CDD" id="cd00042">
    <property type="entry name" value="CY"/>
    <property type="match status" value="1"/>
</dbReference>
<dbReference type="PANTHER" id="PTHR31905">
    <property type="entry name" value="COILED-COIL DOMAIN-CONTAINING PROTEIN 58"/>
    <property type="match status" value="1"/>
</dbReference>
<keyword evidence="4" id="KW-0646">Protease inhibitor</keyword>
<protein>
    <recommendedName>
        <fullName evidence="7">Protein MIX23</fullName>
    </recommendedName>
    <alternativeName>
        <fullName evidence="8">Coiled-coil domain-containing protein 58</fullName>
    </alternativeName>
</protein>
<dbReference type="SUPFAM" id="SSF54403">
    <property type="entry name" value="Cystatin/monellin"/>
    <property type="match status" value="1"/>
</dbReference>
<dbReference type="InterPro" id="IPR018073">
    <property type="entry name" value="Prot_inh_cystat_CS"/>
</dbReference>
<comment type="caution">
    <text evidence="11">The sequence shown here is derived from an EMBL/GenBank/DDBJ whole genome shotgun (WGS) entry which is preliminary data.</text>
</comment>
<dbReference type="SMART" id="SM00043">
    <property type="entry name" value="CY"/>
    <property type="match status" value="1"/>
</dbReference>
<evidence type="ECO:0000313" key="11">
    <source>
        <dbReference type="EMBL" id="RMC07622.1"/>
    </source>
</evidence>
<evidence type="ECO:0000259" key="10">
    <source>
        <dbReference type="SMART" id="SM00043"/>
    </source>
</evidence>
<comment type="similarity">
    <text evidence="2">Belongs to the cystatin family.</text>
</comment>
<sequence length="265" mass="29786">MAAPSGAASCEDFAEFQELLRVMRTIDDRIVHELNTTIPTASFVGKVDPGQTCKELYESLMDAHTSRERIIKNCISQTSAAVKTLKEEREKANEDAALLKQLRKEQTKLKLMQSELNVEEVVNDRSWKVLSHLMVMFSPKRQSCTGGVGLVPYEAEPLVISEKSSATMMTGGLSDTEPATPEVQQLVNQVKPQFEKRANMNCRVFTAIEYRTQVVAGTMYYIKVQVSDAEYVHLKVFESLPHENQGPSLVNFQTGKTRDDPLTYF</sequence>
<evidence type="ECO:0000256" key="7">
    <source>
        <dbReference type="ARBA" id="ARBA00024228"/>
    </source>
</evidence>
<keyword evidence="5" id="KW-0789">Thiol protease inhibitor</keyword>
<comment type="subcellular location">
    <subcellularLocation>
        <location evidence="1">Cytoplasm</location>
    </subcellularLocation>
</comment>
<accession>A0A3M0K354</accession>
<dbReference type="Pfam" id="PF09774">
    <property type="entry name" value="MIX23"/>
    <property type="match status" value="1"/>
</dbReference>
<organism evidence="11 12">
    <name type="scientific">Hirundo rustica rustica</name>
    <dbReference type="NCBI Taxonomy" id="333673"/>
    <lineage>
        <taxon>Eukaryota</taxon>
        <taxon>Metazoa</taxon>
        <taxon>Chordata</taxon>
        <taxon>Craniata</taxon>
        <taxon>Vertebrata</taxon>
        <taxon>Euteleostomi</taxon>
        <taxon>Archelosauria</taxon>
        <taxon>Archosauria</taxon>
        <taxon>Dinosauria</taxon>
        <taxon>Saurischia</taxon>
        <taxon>Theropoda</taxon>
        <taxon>Coelurosauria</taxon>
        <taxon>Aves</taxon>
        <taxon>Neognathae</taxon>
        <taxon>Neoaves</taxon>
        <taxon>Telluraves</taxon>
        <taxon>Australaves</taxon>
        <taxon>Passeriformes</taxon>
        <taxon>Sylvioidea</taxon>
        <taxon>Hirundinidae</taxon>
        <taxon>Hirundo</taxon>
    </lineage>
</organism>
<gene>
    <name evidence="11" type="ORF">DUI87_17098</name>
</gene>
<dbReference type="GO" id="GO:0005758">
    <property type="term" value="C:mitochondrial intermembrane space"/>
    <property type="evidence" value="ECO:0007669"/>
    <property type="project" value="InterPro"/>
</dbReference>
<dbReference type="STRING" id="333673.A0A3M0K354"/>
<dbReference type="PROSITE" id="PS00287">
    <property type="entry name" value="CYSTATIN"/>
    <property type="match status" value="1"/>
</dbReference>
<dbReference type="Pfam" id="PF00031">
    <property type="entry name" value="Cystatin"/>
    <property type="match status" value="1"/>
</dbReference>
<evidence type="ECO:0000313" key="12">
    <source>
        <dbReference type="Proteomes" id="UP000269221"/>
    </source>
</evidence>
<keyword evidence="9" id="KW-0175">Coiled coil</keyword>
<dbReference type="OrthoDB" id="5593818at2759"/>
<dbReference type="EMBL" id="QRBI01000120">
    <property type="protein sequence ID" value="RMC07622.1"/>
    <property type="molecule type" value="Genomic_DNA"/>
</dbReference>
<evidence type="ECO:0000256" key="4">
    <source>
        <dbReference type="ARBA" id="ARBA00022690"/>
    </source>
</evidence>
<dbReference type="GO" id="GO:0004869">
    <property type="term" value="F:cysteine-type endopeptidase inhibitor activity"/>
    <property type="evidence" value="ECO:0007669"/>
    <property type="project" value="UniProtKB-KW"/>
</dbReference>
<evidence type="ECO:0000256" key="2">
    <source>
        <dbReference type="ARBA" id="ARBA00009403"/>
    </source>
</evidence>
<evidence type="ECO:0000256" key="5">
    <source>
        <dbReference type="ARBA" id="ARBA00022704"/>
    </source>
</evidence>
<evidence type="ECO:0000256" key="6">
    <source>
        <dbReference type="ARBA" id="ARBA00024204"/>
    </source>
</evidence>
<feature type="coiled-coil region" evidence="9">
    <location>
        <begin position="75"/>
        <end position="105"/>
    </location>
</feature>
<dbReference type="PANTHER" id="PTHR31905:SF2">
    <property type="entry name" value="PROTEIN MIX23"/>
    <property type="match status" value="1"/>
</dbReference>
<dbReference type="InterPro" id="IPR001713">
    <property type="entry name" value="Prot_inh_stefin"/>
</dbReference>